<accession>A0A834LX09</accession>
<dbReference type="EMBL" id="JAACXV010023191">
    <property type="protein sequence ID" value="KAF7263125.1"/>
    <property type="molecule type" value="Genomic_DNA"/>
</dbReference>
<dbReference type="EMBL" id="JAACXV010023190">
    <property type="protein sequence ID" value="KAF7263126.1"/>
    <property type="molecule type" value="Genomic_DNA"/>
</dbReference>
<comment type="caution">
    <text evidence="2">The sequence shown here is derived from an EMBL/GenBank/DDBJ whole genome shotgun (WGS) entry which is preliminary data.</text>
</comment>
<dbReference type="OrthoDB" id="6808400at2759"/>
<keyword evidence="3" id="KW-1185">Reference proteome</keyword>
<evidence type="ECO:0000313" key="2">
    <source>
        <dbReference type="EMBL" id="KAF7263126.1"/>
    </source>
</evidence>
<proteinExistence type="predicted"/>
<dbReference type="Proteomes" id="UP000625711">
    <property type="component" value="Unassembled WGS sequence"/>
</dbReference>
<reference evidence="2" key="1">
    <citation type="submission" date="2020-08" db="EMBL/GenBank/DDBJ databases">
        <title>Genome sequencing and assembly of the red palm weevil Rhynchophorus ferrugineus.</title>
        <authorList>
            <person name="Dias G.B."/>
            <person name="Bergman C.M."/>
            <person name="Manee M."/>
        </authorList>
    </citation>
    <scope>NUCLEOTIDE SEQUENCE</scope>
    <source>
        <strain evidence="2">AA-2017</strain>
        <tissue evidence="2">Whole larva</tissue>
    </source>
</reference>
<dbReference type="AlphaFoldDB" id="A0A834LX09"/>
<name>A0A834LX09_RHYFE</name>
<evidence type="ECO:0000313" key="1">
    <source>
        <dbReference type="EMBL" id="KAF7263125.1"/>
    </source>
</evidence>
<evidence type="ECO:0000313" key="3">
    <source>
        <dbReference type="Proteomes" id="UP000625711"/>
    </source>
</evidence>
<sequence>MVVPKRKRYACQIALGNNLFIDFNKLRYSDGRMFKVDQIGSGRTRCTATPVVCGDFVRRVFQAALQPVSAHLIGPALRAGAGTYGVMSVTSPEQVRTLSGERGTIGHVFVRFGPACTTQPTDQGQFYELLHILLVFLLYISKCSMQRTLCSSTSSVSRKVIA</sequence>
<protein>
    <submittedName>
        <fullName evidence="2">Uncharacterized protein</fullName>
    </submittedName>
</protein>
<organism evidence="2 3">
    <name type="scientific">Rhynchophorus ferrugineus</name>
    <name type="common">Red palm weevil</name>
    <name type="synonym">Curculio ferrugineus</name>
    <dbReference type="NCBI Taxonomy" id="354439"/>
    <lineage>
        <taxon>Eukaryota</taxon>
        <taxon>Metazoa</taxon>
        <taxon>Ecdysozoa</taxon>
        <taxon>Arthropoda</taxon>
        <taxon>Hexapoda</taxon>
        <taxon>Insecta</taxon>
        <taxon>Pterygota</taxon>
        <taxon>Neoptera</taxon>
        <taxon>Endopterygota</taxon>
        <taxon>Coleoptera</taxon>
        <taxon>Polyphaga</taxon>
        <taxon>Cucujiformia</taxon>
        <taxon>Curculionidae</taxon>
        <taxon>Dryophthorinae</taxon>
        <taxon>Rhynchophorus</taxon>
    </lineage>
</organism>
<gene>
    <name evidence="2" type="ORF">GWI33_003583</name>
    <name evidence="1" type="ORF">GWI33_003584</name>
</gene>